<feature type="region of interest" description="Disordered" evidence="1">
    <location>
        <begin position="625"/>
        <end position="724"/>
    </location>
</feature>
<accession>A0A364MZ26</accession>
<feature type="region of interest" description="Disordered" evidence="1">
    <location>
        <begin position="1"/>
        <end position="113"/>
    </location>
</feature>
<dbReference type="EMBL" id="QGDH01000096">
    <property type="protein sequence ID" value="RAR07753.1"/>
    <property type="molecule type" value="Genomic_DNA"/>
</dbReference>
<reference evidence="3" key="1">
    <citation type="submission" date="2018-05" db="EMBL/GenBank/DDBJ databases">
        <title>Draft genome sequence of Stemphylium lycopersici strain CIDEFI 213.</title>
        <authorList>
            <person name="Medina R."/>
            <person name="Franco M.E.E."/>
            <person name="Lucentini C.G."/>
            <person name="Saparrat M.C.N."/>
            <person name="Balatti P.A."/>
        </authorList>
    </citation>
    <scope>NUCLEOTIDE SEQUENCE [LARGE SCALE GENOMIC DNA]</scope>
    <source>
        <strain evidence="3">CIDEFI 213</strain>
    </source>
</reference>
<feature type="compositionally biased region" description="Polar residues" evidence="1">
    <location>
        <begin position="92"/>
        <end position="103"/>
    </location>
</feature>
<dbReference type="Proteomes" id="UP000249619">
    <property type="component" value="Unassembled WGS sequence"/>
</dbReference>
<feature type="compositionally biased region" description="Basic residues" evidence="1">
    <location>
        <begin position="659"/>
        <end position="680"/>
    </location>
</feature>
<dbReference type="AlphaFoldDB" id="A0A364MZ26"/>
<feature type="region of interest" description="Disordered" evidence="1">
    <location>
        <begin position="759"/>
        <end position="778"/>
    </location>
</feature>
<feature type="compositionally biased region" description="Basic and acidic residues" evidence="1">
    <location>
        <begin position="22"/>
        <end position="31"/>
    </location>
</feature>
<feature type="region of interest" description="Disordered" evidence="1">
    <location>
        <begin position="226"/>
        <end position="359"/>
    </location>
</feature>
<evidence type="ECO:0000313" key="3">
    <source>
        <dbReference type="Proteomes" id="UP000249619"/>
    </source>
</evidence>
<proteinExistence type="predicted"/>
<feature type="compositionally biased region" description="Basic and acidic residues" evidence="1">
    <location>
        <begin position="39"/>
        <end position="56"/>
    </location>
</feature>
<comment type="caution">
    <text evidence="2">The sequence shown here is derived from an EMBL/GenBank/DDBJ whole genome shotgun (WGS) entry which is preliminary data.</text>
</comment>
<name>A0A364MZ26_STELY</name>
<feature type="compositionally biased region" description="Basic and acidic residues" evidence="1">
    <location>
        <begin position="331"/>
        <end position="359"/>
    </location>
</feature>
<feature type="compositionally biased region" description="Basic and acidic residues" evidence="1">
    <location>
        <begin position="299"/>
        <end position="320"/>
    </location>
</feature>
<evidence type="ECO:0000256" key="1">
    <source>
        <dbReference type="SAM" id="MobiDB-lite"/>
    </source>
</evidence>
<feature type="compositionally biased region" description="Low complexity" evidence="1">
    <location>
        <begin position="1"/>
        <end position="15"/>
    </location>
</feature>
<evidence type="ECO:0000313" key="2">
    <source>
        <dbReference type="EMBL" id="RAR07753.1"/>
    </source>
</evidence>
<organism evidence="2 3">
    <name type="scientific">Stemphylium lycopersici</name>
    <name type="common">Tomato gray leaf spot disease fungus</name>
    <name type="synonym">Thyrospora lycopersici</name>
    <dbReference type="NCBI Taxonomy" id="183478"/>
    <lineage>
        <taxon>Eukaryota</taxon>
        <taxon>Fungi</taxon>
        <taxon>Dikarya</taxon>
        <taxon>Ascomycota</taxon>
        <taxon>Pezizomycotina</taxon>
        <taxon>Dothideomycetes</taxon>
        <taxon>Pleosporomycetidae</taxon>
        <taxon>Pleosporales</taxon>
        <taxon>Pleosporineae</taxon>
        <taxon>Pleosporaceae</taxon>
        <taxon>Stemphylium</taxon>
    </lineage>
</organism>
<sequence length="834" mass="94612">MQPPQQTKQTPTAPTSQMIVEANDKRGDNSDRVVLNPNGKRERKENTTDTTTDHDYGPTNDVVANAKNDGHSQSHEPRTKRPKTLDKKAKTIGTQQKANSAHPNVTKAAGTKEKISTQAEVQAFLDNVKNLTDWTSTSVKPRYIALARWRDFDGLSMKQCAQKWVADGYGVAKPMKEKKGEKKGGKKDRSGIPQVSEAAMYKNYNRYAKQFYEDKGIAFVPPKARKFPYGNKEPVTSHHTASSKHREEDAEEVEDEEDQVDTPYPEWMEKSATPSLPLDDQDPMAFSAHSGNASLPPELQKKSKEMIRKAPKLAPEDKELASLLSSKKTKSKPEKHLIHLDKTRTASSPDSHEPETEVGDRDAEIELFKIHRASKNGLRFEREAGDVDRSHPTRPVLNRALAIQHSGFLRGEQMVILDINKIEYGEDIDESTVTRYIACISPRLRSSLPTHDVVELKTDRDDERFRATPIEWSMQEIEDLYMFAHSMGTPDVCDMVMDRVYEELHRPGQRSTRDKYGRKKRFSALNFSPGFLNYLHQFDVRGFELFADILVTKGRDALVAMSAAGLSNWHHDVKLALEDKLESREGPAVREGNGPLICSMYHHHSCSTDQCYRAKTSNPRLTCASVPRDTSVSKPIRQTNRSEAFAHKARHAHEERMSRWSRRRAYHQNLRKANKARMRRPSTPEKIEADSRPQTRLEDKYDEGDGEYIESASSSDSPEDEDGNAITVRLNSGYAKSRDLFRNAIEKYEALEVYAQPSESGQSGKWIKGRSGPNEDATTHHVEDINLVKDSERAALEKYTIVQEKLQMFRKYDYDMDGLRAPTPSTTLEEQIGE</sequence>
<feature type="compositionally biased region" description="Basic and acidic residues" evidence="1">
    <location>
        <begin position="682"/>
        <end position="699"/>
    </location>
</feature>
<feature type="compositionally biased region" description="Polar residues" evidence="1">
    <location>
        <begin position="628"/>
        <end position="642"/>
    </location>
</feature>
<keyword evidence="3" id="KW-1185">Reference proteome</keyword>
<protein>
    <submittedName>
        <fullName evidence="2">Uncharacterized protein</fullName>
    </submittedName>
</protein>
<feature type="compositionally biased region" description="Basic and acidic residues" evidence="1">
    <location>
        <begin position="68"/>
        <end position="89"/>
    </location>
</feature>
<gene>
    <name evidence="2" type="ORF">DDE83_006319</name>
</gene>
<feature type="compositionally biased region" description="Acidic residues" evidence="1">
    <location>
        <begin position="249"/>
        <end position="260"/>
    </location>
</feature>